<dbReference type="EMBL" id="ML143420">
    <property type="protein sequence ID" value="TBU28553.1"/>
    <property type="molecule type" value="Genomic_DNA"/>
</dbReference>
<feature type="compositionally biased region" description="Polar residues" evidence="1">
    <location>
        <begin position="29"/>
        <end position="38"/>
    </location>
</feature>
<organism evidence="2">
    <name type="scientific">Dichomitus squalens</name>
    <dbReference type="NCBI Taxonomy" id="114155"/>
    <lineage>
        <taxon>Eukaryota</taxon>
        <taxon>Fungi</taxon>
        <taxon>Dikarya</taxon>
        <taxon>Basidiomycota</taxon>
        <taxon>Agaricomycotina</taxon>
        <taxon>Agaricomycetes</taxon>
        <taxon>Polyporales</taxon>
        <taxon>Polyporaceae</taxon>
        <taxon>Dichomitus</taxon>
    </lineage>
</organism>
<sequence length="483" mass="52571">MQTYTTLAWGVHKPRDKGKADGRKPSSGKFIQSTQVVDSSEVPENKVKGGSGASRSRKGKRKQVLSDSETPKSDDEAQANDALAGHVVVDGKVRGMTGVKVPKRRKGGSTRAPAESEVFPRAHTYQHQTPERQRGDELDDNGEASQGEGLGSDEDADADGDQLEDRDLAFRMTDTQVSNERINWATNFTSPVNADKTDDDKPLGVKAQTSRETLTMMRPVRLPTRKAPPSDNSTDSDNARDPPRPKRGDKIKGKKKQSKQLPSVTTKLPRGVSNTSKDPSEDNRNWLQRTEITSALVHSSTNKWTVSLKSMGPEMQAVMKLSFTLAQLHFISTIVTGFDNAGINDFALQSLVKAATQKGYASENDVVDRLLYGSAKLYVDPLISYVAQRMKQYRAAVKKAAASTFPSIINLSTLSPAGLEDLGRHFIFPRNADGTWDTRQPFAGSGLGETIRAINGRAVVAQSGGSSQSDIIARVNWDGNDSD</sequence>
<accession>A0A4V2K0E7</accession>
<dbReference type="Proteomes" id="UP000292957">
    <property type="component" value="Unassembled WGS sequence"/>
</dbReference>
<feature type="compositionally biased region" description="Basic and acidic residues" evidence="1">
    <location>
        <begin position="237"/>
        <end position="251"/>
    </location>
</feature>
<feature type="compositionally biased region" description="Polar residues" evidence="1">
    <location>
        <begin position="259"/>
        <end position="277"/>
    </location>
</feature>
<feature type="compositionally biased region" description="Acidic residues" evidence="1">
    <location>
        <begin position="151"/>
        <end position="162"/>
    </location>
</feature>
<dbReference type="AlphaFoldDB" id="A0A4V2K0E7"/>
<proteinExistence type="predicted"/>
<gene>
    <name evidence="2" type="ORF">BD311DRAFT_778118</name>
</gene>
<protein>
    <submittedName>
        <fullName evidence="2">Uncharacterized protein</fullName>
    </submittedName>
</protein>
<feature type="compositionally biased region" description="Polar residues" evidence="1">
    <location>
        <begin position="173"/>
        <end position="192"/>
    </location>
</feature>
<reference evidence="2" key="1">
    <citation type="submission" date="2019-01" db="EMBL/GenBank/DDBJ databases">
        <title>Draft genome sequences of three monokaryotic isolates of the white-rot basidiomycete fungus Dichomitus squalens.</title>
        <authorList>
            <consortium name="DOE Joint Genome Institute"/>
            <person name="Lopez S.C."/>
            <person name="Andreopoulos B."/>
            <person name="Pangilinan J."/>
            <person name="Lipzen A."/>
            <person name="Riley R."/>
            <person name="Ahrendt S."/>
            <person name="Ng V."/>
            <person name="Barry K."/>
            <person name="Daum C."/>
            <person name="Grigoriev I.V."/>
            <person name="Hilden K.S."/>
            <person name="Makela M.R."/>
            <person name="de Vries R.P."/>
        </authorList>
    </citation>
    <scope>NUCLEOTIDE SEQUENCE [LARGE SCALE GENOMIC DNA]</scope>
    <source>
        <strain evidence="2">OM18370.1</strain>
    </source>
</reference>
<name>A0A4V2K0E7_9APHY</name>
<evidence type="ECO:0000313" key="2">
    <source>
        <dbReference type="EMBL" id="TBU28553.1"/>
    </source>
</evidence>
<dbReference type="OrthoDB" id="2803562at2759"/>
<evidence type="ECO:0000256" key="1">
    <source>
        <dbReference type="SAM" id="MobiDB-lite"/>
    </source>
</evidence>
<feature type="region of interest" description="Disordered" evidence="1">
    <location>
        <begin position="1"/>
        <end position="285"/>
    </location>
</feature>